<evidence type="ECO:0000313" key="2">
    <source>
        <dbReference type="EMBL" id="CCO05295.1"/>
    </source>
</evidence>
<organism evidence="2 3">
    <name type="scientific">Ruminococcus bicirculans</name>
    <name type="common">ex Wegman et al. 2014</name>
    <dbReference type="NCBI Taxonomy" id="1160721"/>
    <lineage>
        <taxon>Bacteria</taxon>
        <taxon>Bacillati</taxon>
        <taxon>Bacillota</taxon>
        <taxon>Clostridia</taxon>
        <taxon>Eubacteriales</taxon>
        <taxon>Oscillospiraceae</taxon>
        <taxon>Ruminococcus</taxon>
    </lineage>
</organism>
<dbReference type="InterPro" id="IPR001005">
    <property type="entry name" value="SANT/Myb"/>
</dbReference>
<keyword evidence="3" id="KW-1185">Reference proteome</keyword>
<proteinExistence type="predicted"/>
<name>A0ABM9QH61_9FIRM</name>
<dbReference type="RefSeq" id="WP_038672228.1">
    <property type="nucleotide sequence ID" value="NZ_HF545616.1"/>
</dbReference>
<dbReference type="Pfam" id="PF00249">
    <property type="entry name" value="Myb_DNA-binding"/>
    <property type="match status" value="1"/>
</dbReference>
<protein>
    <recommendedName>
        <fullName evidence="1">Myb-like domain-containing protein</fullName>
    </recommendedName>
</protein>
<sequence>MIKKWTAAEDKQALKLADSGKSLADIASALGRTENSIRNRLYELRKGKRGSESRPFHVVIKLTAEQYSELLHGAETAKENERLVERQRLTYEDYCSLYAVCQKLLKQYKNHRNTKAGFEELEREMELRMPCPF</sequence>
<dbReference type="EMBL" id="HF545616">
    <property type="protein sequence ID" value="CCO05295.1"/>
    <property type="molecule type" value="Genomic_DNA"/>
</dbReference>
<reference evidence="2 3" key="1">
    <citation type="journal article" date="2014" name="Int. J. Syst. Evol. Microbiol.">
        <title>Complete genome of a new Firmicutes species belonging to the dominant human colonic microbiota ('Ruminococcus bicirculans') reveals two chromosomes and a selective capacity to utilize plant glucans.</title>
        <authorList>
            <consortium name="NISC Comparative Sequencing Program"/>
            <person name="Wegmann U."/>
            <person name="Louis P."/>
            <person name="Goesmann A."/>
            <person name="Henrissat B."/>
            <person name="Duncan S.H."/>
            <person name="Flint H.J."/>
        </authorList>
    </citation>
    <scope>NUCLEOTIDE SEQUENCE [LARGE SCALE GENOMIC DNA]</scope>
    <source>
        <strain evidence="2 3">80/3</strain>
    </source>
</reference>
<gene>
    <name evidence="2" type="ORF">RBI_I01593</name>
</gene>
<evidence type="ECO:0000259" key="1">
    <source>
        <dbReference type="Pfam" id="PF00249"/>
    </source>
</evidence>
<accession>A0ABM9QH61</accession>
<dbReference type="Proteomes" id="UP000027600">
    <property type="component" value="Chromosome I"/>
</dbReference>
<evidence type="ECO:0000313" key="3">
    <source>
        <dbReference type="Proteomes" id="UP000027600"/>
    </source>
</evidence>
<feature type="domain" description="Myb-like" evidence="1">
    <location>
        <begin position="4"/>
        <end position="44"/>
    </location>
</feature>